<keyword evidence="2" id="KW-1185">Reference proteome</keyword>
<dbReference type="Proteomes" id="UP001596512">
    <property type="component" value="Unassembled WGS sequence"/>
</dbReference>
<dbReference type="EMBL" id="JBHTEY010000004">
    <property type="protein sequence ID" value="MFC7616092.1"/>
    <property type="molecule type" value="Genomic_DNA"/>
</dbReference>
<organism evidence="1 2">
    <name type="scientific">Actinokineospora soli</name>
    <dbReference type="NCBI Taxonomy" id="1048753"/>
    <lineage>
        <taxon>Bacteria</taxon>
        <taxon>Bacillati</taxon>
        <taxon>Actinomycetota</taxon>
        <taxon>Actinomycetes</taxon>
        <taxon>Pseudonocardiales</taxon>
        <taxon>Pseudonocardiaceae</taxon>
        <taxon>Actinokineospora</taxon>
    </lineage>
</organism>
<sequence length="52" mass="5656">MNEDDIRAALAEEAANAVPGSVVVERLRAPARAAADWSPWSPRAWSPRSAPW</sequence>
<proteinExistence type="predicted"/>
<gene>
    <name evidence="1" type="ORF">ACFQV2_24090</name>
</gene>
<name>A0ABW2TQM4_9PSEU</name>
<accession>A0ABW2TQM4</accession>
<evidence type="ECO:0000313" key="1">
    <source>
        <dbReference type="EMBL" id="MFC7616092.1"/>
    </source>
</evidence>
<comment type="caution">
    <text evidence="1">The sequence shown here is derived from an EMBL/GenBank/DDBJ whole genome shotgun (WGS) entry which is preliminary data.</text>
</comment>
<protein>
    <submittedName>
        <fullName evidence="1">Uncharacterized protein</fullName>
    </submittedName>
</protein>
<evidence type="ECO:0000313" key="2">
    <source>
        <dbReference type="Proteomes" id="UP001596512"/>
    </source>
</evidence>
<reference evidence="2" key="1">
    <citation type="journal article" date="2019" name="Int. J. Syst. Evol. Microbiol.">
        <title>The Global Catalogue of Microorganisms (GCM) 10K type strain sequencing project: providing services to taxonomists for standard genome sequencing and annotation.</title>
        <authorList>
            <consortium name="The Broad Institute Genomics Platform"/>
            <consortium name="The Broad Institute Genome Sequencing Center for Infectious Disease"/>
            <person name="Wu L."/>
            <person name="Ma J."/>
        </authorList>
    </citation>
    <scope>NUCLEOTIDE SEQUENCE [LARGE SCALE GENOMIC DNA]</scope>
    <source>
        <strain evidence="2">JCM 17695</strain>
    </source>
</reference>